<comment type="caution">
    <text evidence="6">The sequence shown here is derived from an EMBL/GenBank/DDBJ whole genome shotgun (WGS) entry which is preliminary data.</text>
</comment>
<dbReference type="Gene3D" id="3.90.1590.10">
    <property type="entry name" value="glutathione-dependent formaldehyde- activating enzyme (gfa)"/>
    <property type="match status" value="1"/>
</dbReference>
<evidence type="ECO:0000256" key="2">
    <source>
        <dbReference type="ARBA" id="ARBA00022723"/>
    </source>
</evidence>
<dbReference type="PANTHER" id="PTHR33337">
    <property type="entry name" value="GFA DOMAIN-CONTAINING PROTEIN"/>
    <property type="match status" value="1"/>
</dbReference>
<evidence type="ECO:0000256" key="1">
    <source>
        <dbReference type="ARBA" id="ARBA00005495"/>
    </source>
</evidence>
<sequence length="144" mass="15747">MVAGGCHCGACRYELALTDLPKAYACHCRTCQTWSGSAFSEQVLLAESALSIAGPVVQYGFQSPSGTQSLQRMCGVCHVRLFNTNTMRPGVAVLRAGSLDRSDELDVPVHIWVKRKQPWVVLPVDAETFEEAATIEAIFKLFAR</sequence>
<dbReference type="Pfam" id="PF04828">
    <property type="entry name" value="GFA"/>
    <property type="match status" value="1"/>
</dbReference>
<evidence type="ECO:0000259" key="5">
    <source>
        <dbReference type="PROSITE" id="PS51891"/>
    </source>
</evidence>
<dbReference type="InterPro" id="IPR006913">
    <property type="entry name" value="CENP-V/GFA"/>
</dbReference>
<keyword evidence="4" id="KW-0456">Lyase</keyword>
<keyword evidence="2" id="KW-0479">Metal-binding</keyword>
<dbReference type="RefSeq" id="WP_261295339.1">
    <property type="nucleotide sequence ID" value="NZ_JANQBK010000015.1"/>
</dbReference>
<keyword evidence="7" id="KW-1185">Reference proteome</keyword>
<name>A0ABV7SVQ4_9SPHN</name>
<organism evidence="6 7">
    <name type="scientific">Sphingomonas hylomeconis</name>
    <dbReference type="NCBI Taxonomy" id="1395958"/>
    <lineage>
        <taxon>Bacteria</taxon>
        <taxon>Pseudomonadati</taxon>
        <taxon>Pseudomonadota</taxon>
        <taxon>Alphaproteobacteria</taxon>
        <taxon>Sphingomonadales</taxon>
        <taxon>Sphingomonadaceae</taxon>
        <taxon>Sphingomonas</taxon>
    </lineage>
</organism>
<keyword evidence="3" id="KW-0862">Zinc</keyword>
<dbReference type="SUPFAM" id="SSF51316">
    <property type="entry name" value="Mss4-like"/>
    <property type="match status" value="1"/>
</dbReference>
<dbReference type="InterPro" id="IPR011057">
    <property type="entry name" value="Mss4-like_sf"/>
</dbReference>
<dbReference type="PROSITE" id="PS51891">
    <property type="entry name" value="CENP_V_GFA"/>
    <property type="match status" value="1"/>
</dbReference>
<protein>
    <submittedName>
        <fullName evidence="6">GFA family protein</fullName>
    </submittedName>
</protein>
<gene>
    <name evidence="6" type="ORF">ACFONA_08035</name>
</gene>
<dbReference type="PANTHER" id="PTHR33337:SF40">
    <property type="entry name" value="CENP-V_GFA DOMAIN-CONTAINING PROTEIN-RELATED"/>
    <property type="match status" value="1"/>
</dbReference>
<dbReference type="Proteomes" id="UP001595713">
    <property type="component" value="Unassembled WGS sequence"/>
</dbReference>
<accession>A0ABV7SVQ4</accession>
<evidence type="ECO:0000313" key="7">
    <source>
        <dbReference type="Proteomes" id="UP001595713"/>
    </source>
</evidence>
<comment type="similarity">
    <text evidence="1">Belongs to the Gfa family.</text>
</comment>
<evidence type="ECO:0000256" key="4">
    <source>
        <dbReference type="ARBA" id="ARBA00023239"/>
    </source>
</evidence>
<dbReference type="EMBL" id="JBHRXP010000003">
    <property type="protein sequence ID" value="MFC3580114.1"/>
    <property type="molecule type" value="Genomic_DNA"/>
</dbReference>
<evidence type="ECO:0000256" key="3">
    <source>
        <dbReference type="ARBA" id="ARBA00022833"/>
    </source>
</evidence>
<reference evidence="7" key="1">
    <citation type="journal article" date="2019" name="Int. J. Syst. Evol. Microbiol.">
        <title>The Global Catalogue of Microorganisms (GCM) 10K type strain sequencing project: providing services to taxonomists for standard genome sequencing and annotation.</title>
        <authorList>
            <consortium name="The Broad Institute Genomics Platform"/>
            <consortium name="The Broad Institute Genome Sequencing Center for Infectious Disease"/>
            <person name="Wu L."/>
            <person name="Ma J."/>
        </authorList>
    </citation>
    <scope>NUCLEOTIDE SEQUENCE [LARGE SCALE GENOMIC DNA]</scope>
    <source>
        <strain evidence="7">KCTC 42739</strain>
    </source>
</reference>
<feature type="domain" description="CENP-V/GFA" evidence="5">
    <location>
        <begin position="2"/>
        <end position="130"/>
    </location>
</feature>
<evidence type="ECO:0000313" key="6">
    <source>
        <dbReference type="EMBL" id="MFC3580114.1"/>
    </source>
</evidence>
<proteinExistence type="inferred from homology"/>